<dbReference type="OrthoDB" id="6158624at2759"/>
<dbReference type="InterPro" id="IPR007110">
    <property type="entry name" value="Ig-like_dom"/>
</dbReference>
<feature type="domain" description="Ig-like" evidence="2">
    <location>
        <begin position="123"/>
        <end position="208"/>
    </location>
</feature>
<dbReference type="PANTHER" id="PTHR45889">
    <property type="entry name" value="IG-LIKE DOMAIN-CONTAINING PROTEIN"/>
    <property type="match status" value="1"/>
</dbReference>
<evidence type="ECO:0000256" key="1">
    <source>
        <dbReference type="ARBA" id="ARBA00023157"/>
    </source>
</evidence>
<name>A0A8S3QIG7_MYTED</name>
<reference evidence="3" key="1">
    <citation type="submission" date="2021-03" db="EMBL/GenBank/DDBJ databases">
        <authorList>
            <person name="Bekaert M."/>
        </authorList>
    </citation>
    <scope>NUCLEOTIDE SEQUENCE</scope>
</reference>
<comment type="caution">
    <text evidence="3">The sequence shown here is derived from an EMBL/GenBank/DDBJ whole genome shotgun (WGS) entry which is preliminary data.</text>
</comment>
<dbReference type="SUPFAM" id="SSF48726">
    <property type="entry name" value="Immunoglobulin"/>
    <property type="match status" value="2"/>
</dbReference>
<dbReference type="Pfam" id="PF08205">
    <property type="entry name" value="C2-set_2"/>
    <property type="match status" value="1"/>
</dbReference>
<dbReference type="PROSITE" id="PS50835">
    <property type="entry name" value="IG_LIKE"/>
    <property type="match status" value="2"/>
</dbReference>
<dbReference type="CDD" id="cd00096">
    <property type="entry name" value="Ig"/>
    <property type="match status" value="1"/>
</dbReference>
<gene>
    <name evidence="3" type="ORF">MEDL_9993</name>
</gene>
<organism evidence="3 4">
    <name type="scientific">Mytilus edulis</name>
    <name type="common">Blue mussel</name>
    <dbReference type="NCBI Taxonomy" id="6550"/>
    <lineage>
        <taxon>Eukaryota</taxon>
        <taxon>Metazoa</taxon>
        <taxon>Spiralia</taxon>
        <taxon>Lophotrochozoa</taxon>
        <taxon>Mollusca</taxon>
        <taxon>Bivalvia</taxon>
        <taxon>Autobranchia</taxon>
        <taxon>Pteriomorphia</taxon>
        <taxon>Mytilida</taxon>
        <taxon>Mytiloidea</taxon>
        <taxon>Mytilidae</taxon>
        <taxon>Mytilinae</taxon>
        <taxon>Mytilus</taxon>
    </lineage>
</organism>
<dbReference type="Proteomes" id="UP000683360">
    <property type="component" value="Unassembled WGS sequence"/>
</dbReference>
<evidence type="ECO:0000313" key="3">
    <source>
        <dbReference type="EMBL" id="CAG2195012.1"/>
    </source>
</evidence>
<evidence type="ECO:0000313" key="4">
    <source>
        <dbReference type="Proteomes" id="UP000683360"/>
    </source>
</evidence>
<dbReference type="InterPro" id="IPR013783">
    <property type="entry name" value="Ig-like_fold"/>
</dbReference>
<dbReference type="AlphaFoldDB" id="A0A8S3QIG7"/>
<protein>
    <recommendedName>
        <fullName evidence="2">Ig-like domain-containing protein</fullName>
    </recommendedName>
</protein>
<keyword evidence="4" id="KW-1185">Reference proteome</keyword>
<dbReference type="Gene3D" id="2.60.40.10">
    <property type="entry name" value="Immunoglobulins"/>
    <property type="match status" value="3"/>
</dbReference>
<keyword evidence="1" id="KW-1015">Disulfide bond</keyword>
<feature type="domain" description="Ig-like" evidence="2">
    <location>
        <begin position="221"/>
        <end position="315"/>
    </location>
</feature>
<dbReference type="InterPro" id="IPR036179">
    <property type="entry name" value="Ig-like_dom_sf"/>
</dbReference>
<proteinExistence type="predicted"/>
<dbReference type="InterPro" id="IPR013162">
    <property type="entry name" value="CD80_C2-set"/>
</dbReference>
<sequence>MQQDGKPFLGSNDVQLSCVVKVEEDDVVDRITYFSRLGGSEYRSIIIFNIKDNLTVFTKHGNYLEGRVTLKNLISSENRTVVEYNRIICDDNTAYRCDVQLSNYNTQTSNGHSIVVKGIPNKPDGVPIRTPDSNVCQGINVSYSCSGLVGAPPGYIRWTKLSSGSTTIYNKTFYSDTLEECNINRTSILSIEIQKEDNNAIFRCEVIHEIATSDMYQQTLPEIFVYEPYEYTVITKSPDKNYYDTTTPFIELTCFAQGCNTPSYVWYKDTDLNTSIGNDSVYIISDVEIENSGNYICMVMTIINGTEETYNKIVAIDIRIG</sequence>
<dbReference type="Pfam" id="PF13927">
    <property type="entry name" value="Ig_3"/>
    <property type="match status" value="1"/>
</dbReference>
<accession>A0A8S3QIG7</accession>
<dbReference type="PANTHER" id="PTHR45889:SF8">
    <property type="entry name" value="IG-LIKE DOMAIN-CONTAINING PROTEIN"/>
    <property type="match status" value="1"/>
</dbReference>
<evidence type="ECO:0000259" key="2">
    <source>
        <dbReference type="PROSITE" id="PS50835"/>
    </source>
</evidence>
<dbReference type="EMBL" id="CAJPWZ010000502">
    <property type="protein sequence ID" value="CAG2195012.1"/>
    <property type="molecule type" value="Genomic_DNA"/>
</dbReference>